<evidence type="ECO:0000256" key="1">
    <source>
        <dbReference type="ARBA" id="ARBA00004651"/>
    </source>
</evidence>
<dbReference type="Proteomes" id="UP000034076">
    <property type="component" value="Unassembled WGS sequence"/>
</dbReference>
<keyword evidence="2" id="KW-0813">Transport</keyword>
<keyword evidence="5 8" id="KW-0812">Transmembrane</keyword>
<dbReference type="PANTHER" id="PTHR32196:SF21">
    <property type="entry name" value="ABC TRANSPORTER PERMEASE PROTEIN YPHD-RELATED"/>
    <property type="match status" value="1"/>
</dbReference>
<evidence type="ECO:0000256" key="2">
    <source>
        <dbReference type="ARBA" id="ARBA00022448"/>
    </source>
</evidence>
<dbReference type="EMBL" id="LAYJ01000112">
    <property type="protein sequence ID" value="KKI50307.1"/>
    <property type="molecule type" value="Genomic_DNA"/>
</dbReference>
<evidence type="ECO:0000256" key="3">
    <source>
        <dbReference type="ARBA" id="ARBA00022475"/>
    </source>
</evidence>
<dbReference type="AlphaFoldDB" id="A0A0M2NIP0"/>
<dbReference type="PANTHER" id="PTHR32196">
    <property type="entry name" value="ABC TRANSPORTER PERMEASE PROTEIN YPHD-RELATED-RELATED"/>
    <property type="match status" value="1"/>
</dbReference>
<keyword evidence="3" id="KW-1003">Cell membrane</keyword>
<organism evidence="9 10">
    <name type="scientific">Christensenella hongkongensis</name>
    <dbReference type="NCBI Taxonomy" id="270498"/>
    <lineage>
        <taxon>Bacteria</taxon>
        <taxon>Bacillati</taxon>
        <taxon>Bacillota</taxon>
        <taxon>Clostridia</taxon>
        <taxon>Christensenellales</taxon>
        <taxon>Christensenellaceae</taxon>
        <taxon>Christensenella</taxon>
    </lineage>
</organism>
<reference evidence="9 10" key="1">
    <citation type="submission" date="2015-04" db="EMBL/GenBank/DDBJ databases">
        <title>Draft genome sequence of bacteremic isolate Catabacter hongkongensis type strain HKU16T.</title>
        <authorList>
            <person name="Lau S.K."/>
            <person name="Teng J.L."/>
            <person name="Huang Y."/>
            <person name="Curreem S.O."/>
            <person name="Tsui S.K."/>
            <person name="Woo P.C."/>
        </authorList>
    </citation>
    <scope>NUCLEOTIDE SEQUENCE [LARGE SCALE GENOMIC DNA]</scope>
    <source>
        <strain evidence="9 10">HKU16</strain>
    </source>
</reference>
<evidence type="ECO:0000256" key="7">
    <source>
        <dbReference type="ARBA" id="ARBA00023136"/>
    </source>
</evidence>
<dbReference type="CDD" id="cd06579">
    <property type="entry name" value="TM_PBP1_transp_AraH_like"/>
    <property type="match status" value="1"/>
</dbReference>
<feature type="transmembrane region" description="Helical" evidence="8">
    <location>
        <begin position="91"/>
        <end position="112"/>
    </location>
</feature>
<dbReference type="OrthoDB" id="9813906at2"/>
<gene>
    <name evidence="9" type="ORF">CHK_2370</name>
</gene>
<name>A0A0M2NIP0_9FIRM</name>
<dbReference type="Pfam" id="PF02653">
    <property type="entry name" value="BPD_transp_2"/>
    <property type="match status" value="1"/>
</dbReference>
<comment type="subcellular location">
    <subcellularLocation>
        <location evidence="1">Cell membrane</location>
        <topology evidence="1">Multi-pass membrane protein</topology>
    </subcellularLocation>
</comment>
<sequence>MEKVRQLFKKKEMGILFILIITMIIITIGNTVFIRPDNIMDILTSNIVMGISALGMLLIIITGGIDVSVGAVITAVTVVIGEFSTKVGGNLFILVLIACASGAVLGLMNGLLVARLKLPAIVATLGTMSIINGLVLLVTNGKYIRNLPDYISGLGQQYLFKMDLPDGGFWGVPAIWLFWAGAIILTWFILRHTVIGRGIYAVGGNEESAQRVGYRPKRVLTFAYTYGGIMAGLAAVVHTGIMRQVDPLAFKGFEMQVIAAVVVGGANILGGYGTVLGTTIGVLFMAVINNGMVLMHIPTFYQKIAIGLVILIAISIDVVQQTMKERRMVKVDIKE</sequence>
<evidence type="ECO:0000313" key="10">
    <source>
        <dbReference type="Proteomes" id="UP000034076"/>
    </source>
</evidence>
<keyword evidence="7 8" id="KW-0472">Membrane</keyword>
<dbReference type="RefSeq" id="WP_046444167.1">
    <property type="nucleotide sequence ID" value="NZ_CAUERS010000005.1"/>
</dbReference>
<feature type="transmembrane region" description="Helical" evidence="8">
    <location>
        <begin position="169"/>
        <end position="190"/>
    </location>
</feature>
<dbReference type="GO" id="GO:0022857">
    <property type="term" value="F:transmembrane transporter activity"/>
    <property type="evidence" value="ECO:0007669"/>
    <property type="project" value="InterPro"/>
</dbReference>
<keyword evidence="4" id="KW-0997">Cell inner membrane</keyword>
<feature type="transmembrane region" description="Helical" evidence="8">
    <location>
        <begin position="118"/>
        <end position="138"/>
    </location>
</feature>
<protein>
    <submittedName>
        <fullName evidence="9">Ribose ABC transport system, permease protein RbsC</fullName>
    </submittedName>
</protein>
<evidence type="ECO:0000256" key="8">
    <source>
        <dbReference type="SAM" id="Phobius"/>
    </source>
</evidence>
<proteinExistence type="predicted"/>
<feature type="transmembrane region" description="Helical" evidence="8">
    <location>
        <begin position="223"/>
        <end position="245"/>
    </location>
</feature>
<dbReference type="STRING" id="270498.CHK_2370"/>
<feature type="transmembrane region" description="Helical" evidence="8">
    <location>
        <begin position="12"/>
        <end position="34"/>
    </location>
</feature>
<evidence type="ECO:0000313" key="9">
    <source>
        <dbReference type="EMBL" id="KKI50307.1"/>
    </source>
</evidence>
<keyword evidence="10" id="KW-1185">Reference proteome</keyword>
<comment type="caution">
    <text evidence="9">The sequence shown here is derived from an EMBL/GenBank/DDBJ whole genome shotgun (WGS) entry which is preliminary data.</text>
</comment>
<evidence type="ECO:0000256" key="6">
    <source>
        <dbReference type="ARBA" id="ARBA00022989"/>
    </source>
</evidence>
<evidence type="ECO:0000256" key="4">
    <source>
        <dbReference type="ARBA" id="ARBA00022519"/>
    </source>
</evidence>
<feature type="transmembrane region" description="Helical" evidence="8">
    <location>
        <begin position="54"/>
        <end position="79"/>
    </location>
</feature>
<feature type="transmembrane region" description="Helical" evidence="8">
    <location>
        <begin position="257"/>
        <end position="288"/>
    </location>
</feature>
<accession>A0A0M2NIP0</accession>
<keyword evidence="6 8" id="KW-1133">Transmembrane helix</keyword>
<evidence type="ECO:0000256" key="5">
    <source>
        <dbReference type="ARBA" id="ARBA00022692"/>
    </source>
</evidence>
<dbReference type="InterPro" id="IPR001851">
    <property type="entry name" value="ABC_transp_permease"/>
</dbReference>
<feature type="transmembrane region" description="Helical" evidence="8">
    <location>
        <begin position="300"/>
        <end position="319"/>
    </location>
</feature>
<dbReference type="GO" id="GO:0005886">
    <property type="term" value="C:plasma membrane"/>
    <property type="evidence" value="ECO:0007669"/>
    <property type="project" value="UniProtKB-SubCell"/>
</dbReference>